<dbReference type="AlphaFoldDB" id="A0A9Q0HLK5"/>
<dbReference type="Pfam" id="PF14432">
    <property type="entry name" value="DYW_deaminase"/>
    <property type="match status" value="1"/>
</dbReference>
<feature type="region of interest" description="Disordered" evidence="7">
    <location>
        <begin position="1"/>
        <end position="53"/>
    </location>
</feature>
<keyword evidence="5" id="KW-0809">Transit peptide</keyword>
<keyword evidence="2" id="KW-0150">Chloroplast</keyword>
<dbReference type="Pfam" id="PF20431">
    <property type="entry name" value="E_motif"/>
    <property type="match status" value="1"/>
</dbReference>
<dbReference type="PANTHER" id="PTHR47926:SF347">
    <property type="entry name" value="PENTATRICOPEPTIDE REPEAT-CONTAINING PROTEIN"/>
    <property type="match status" value="1"/>
</dbReference>
<evidence type="ECO:0000259" key="8">
    <source>
        <dbReference type="Pfam" id="PF14432"/>
    </source>
</evidence>
<dbReference type="EMBL" id="JAMQYH010000004">
    <property type="protein sequence ID" value="KAJ1689940.1"/>
    <property type="molecule type" value="Genomic_DNA"/>
</dbReference>
<dbReference type="Pfam" id="PF13041">
    <property type="entry name" value="PPR_2"/>
    <property type="match status" value="3"/>
</dbReference>
<dbReference type="Proteomes" id="UP001151287">
    <property type="component" value="Unassembled WGS sequence"/>
</dbReference>
<feature type="repeat" description="PPR" evidence="6">
    <location>
        <begin position="153"/>
        <end position="187"/>
    </location>
</feature>
<organism evidence="9 10">
    <name type="scientific">Rhynchospora breviuscula</name>
    <dbReference type="NCBI Taxonomy" id="2022672"/>
    <lineage>
        <taxon>Eukaryota</taxon>
        <taxon>Viridiplantae</taxon>
        <taxon>Streptophyta</taxon>
        <taxon>Embryophyta</taxon>
        <taxon>Tracheophyta</taxon>
        <taxon>Spermatophyta</taxon>
        <taxon>Magnoliopsida</taxon>
        <taxon>Liliopsida</taxon>
        <taxon>Poales</taxon>
        <taxon>Cyperaceae</taxon>
        <taxon>Cyperoideae</taxon>
        <taxon>Rhynchosporeae</taxon>
        <taxon>Rhynchospora</taxon>
    </lineage>
</organism>
<dbReference type="PROSITE" id="PS51375">
    <property type="entry name" value="PPR"/>
    <property type="match status" value="5"/>
</dbReference>
<sequence>MALLSHNKPSKPHHLPFQSKVTKPKLAASSIIPSKPPIPSLRLTSTPTATKEAITSNPDKTIRSLCLFGQLEEAIEAFTLSEDHKFEEETYISLIRLCRLQHAVPQGCRVYARLSSLEKHINLPIGNCLLHMLVWFKKLLTARIVFDKMTERDAFSWNIIISGYGKAGFLDEAIDLYQRMLWVCVKPDIYTFACVLRCCGGLSDLRRGKEVHAHVFRFGFGSEVDLANALITMYSKCGNLASARRVFDGMPIRDYISWNAMITGYFENYKNNEGIELFLTMVGLSLEPSLFALTSVISHCLLGLGKALHGYTIKTGFALDVSVCNSLIKMYSNSIQMNEAEKVFSRTKDRNLISWTAMISGYEQNGSPEKALELFQQMEYNNVAPDEATLASVLAACACLGRLDIGLRLHELAKRKGLETSRTVSNSLIDLYAKSQRIDKAMEVFKRVPNKDVVFFSTVISGLNINRRNLDSLRFFRDMHQYVLPNDVTFMAVLASCADLGAVMCGKEIHARALRVGLGLNGSLANSILDMYAKCARMDDAWSQFHIMHGWLDVVSWNIMIKGYASLGDATQAIKLFDRMVKRARVRPDEVTFVSLLYACSCSRMVSKGREYFSIMTQKYSIIPNVRHYACMVHLLGQAGLFDEAQKFIEEMPIQPDHAVWGALLDGCRIHGRFELGELAAKFLFELAPDNVGYLLLYCKFYAALGRWDGVDRVRKLMRDKGLETNPGCSWIEVNGSIHAFLTQDNSHAQIKEIQTVLNGLYERIRVNGFDPVGNGCEKDNVLCGHSERLALAFGLINSIRGAPIKVTKNLYMCQECHRFMKLVTRFVRREIEVRDTENFHQFRDGECCCGG</sequence>
<evidence type="ECO:0000256" key="5">
    <source>
        <dbReference type="ARBA" id="ARBA00022946"/>
    </source>
</evidence>
<feature type="compositionally biased region" description="Polar residues" evidence="7">
    <location>
        <begin position="42"/>
        <end position="53"/>
    </location>
</feature>
<dbReference type="InterPro" id="IPR002885">
    <property type="entry name" value="PPR_rpt"/>
</dbReference>
<dbReference type="NCBIfam" id="TIGR00756">
    <property type="entry name" value="PPR"/>
    <property type="match status" value="3"/>
</dbReference>
<dbReference type="Pfam" id="PF01535">
    <property type="entry name" value="PPR"/>
    <property type="match status" value="4"/>
</dbReference>
<dbReference type="FunFam" id="1.25.40.10:FF:000395">
    <property type="entry name" value="Pentatricopeptide repeat-containing protein chloroplastic"/>
    <property type="match status" value="1"/>
</dbReference>
<dbReference type="FunFam" id="1.25.40.10:FF:000073">
    <property type="entry name" value="Pentatricopeptide repeat-containing protein chloroplastic"/>
    <property type="match status" value="1"/>
</dbReference>
<dbReference type="InterPro" id="IPR032867">
    <property type="entry name" value="DYW_dom"/>
</dbReference>
<dbReference type="OrthoDB" id="1921722at2759"/>
<dbReference type="Gene3D" id="1.25.40.10">
    <property type="entry name" value="Tetratricopeptide repeat domain"/>
    <property type="match status" value="5"/>
</dbReference>
<dbReference type="GO" id="GO:0009451">
    <property type="term" value="P:RNA modification"/>
    <property type="evidence" value="ECO:0007669"/>
    <property type="project" value="InterPro"/>
</dbReference>
<keyword evidence="3" id="KW-0934">Plastid</keyword>
<reference evidence="9" key="1">
    <citation type="journal article" date="2022" name="Cell">
        <title>Repeat-based holocentromeres influence genome architecture and karyotype evolution.</title>
        <authorList>
            <person name="Hofstatter P.G."/>
            <person name="Thangavel G."/>
            <person name="Lux T."/>
            <person name="Neumann P."/>
            <person name="Vondrak T."/>
            <person name="Novak P."/>
            <person name="Zhang M."/>
            <person name="Costa L."/>
            <person name="Castellani M."/>
            <person name="Scott A."/>
            <person name="Toegelov H."/>
            <person name="Fuchs J."/>
            <person name="Mata-Sucre Y."/>
            <person name="Dias Y."/>
            <person name="Vanzela A.L.L."/>
            <person name="Huettel B."/>
            <person name="Almeida C.C.S."/>
            <person name="Simkova H."/>
            <person name="Souza G."/>
            <person name="Pedrosa-Harand A."/>
            <person name="Macas J."/>
            <person name="Mayer K.F.X."/>
            <person name="Houben A."/>
            <person name="Marques A."/>
        </authorList>
    </citation>
    <scope>NUCLEOTIDE SEQUENCE</scope>
    <source>
        <strain evidence="9">RhyBre1mFocal</strain>
    </source>
</reference>
<comment type="subcellular location">
    <subcellularLocation>
        <location evidence="1">Plastid</location>
        <location evidence="1">Chloroplast</location>
    </subcellularLocation>
</comment>
<dbReference type="GO" id="GO:0009507">
    <property type="term" value="C:chloroplast"/>
    <property type="evidence" value="ECO:0007669"/>
    <property type="project" value="UniProtKB-SubCell"/>
</dbReference>
<evidence type="ECO:0000256" key="6">
    <source>
        <dbReference type="PROSITE-ProRule" id="PRU00708"/>
    </source>
</evidence>
<protein>
    <recommendedName>
        <fullName evidence="8">DYW domain-containing protein</fullName>
    </recommendedName>
</protein>
<evidence type="ECO:0000256" key="3">
    <source>
        <dbReference type="ARBA" id="ARBA00022640"/>
    </source>
</evidence>
<evidence type="ECO:0000256" key="1">
    <source>
        <dbReference type="ARBA" id="ARBA00004229"/>
    </source>
</evidence>
<name>A0A9Q0HLK5_9POAL</name>
<dbReference type="FunFam" id="1.25.40.10:FF:000344">
    <property type="entry name" value="Pentatricopeptide repeat-containing protein"/>
    <property type="match status" value="1"/>
</dbReference>
<evidence type="ECO:0000256" key="4">
    <source>
        <dbReference type="ARBA" id="ARBA00022737"/>
    </source>
</evidence>
<feature type="domain" description="DYW" evidence="8">
    <location>
        <begin position="778"/>
        <end position="851"/>
    </location>
</feature>
<keyword evidence="4" id="KW-0677">Repeat</keyword>
<evidence type="ECO:0000256" key="7">
    <source>
        <dbReference type="SAM" id="MobiDB-lite"/>
    </source>
</evidence>
<keyword evidence="10" id="KW-1185">Reference proteome</keyword>
<evidence type="ECO:0000313" key="9">
    <source>
        <dbReference type="EMBL" id="KAJ1689940.1"/>
    </source>
</evidence>
<feature type="repeat" description="PPR" evidence="6">
    <location>
        <begin position="553"/>
        <end position="583"/>
    </location>
</feature>
<dbReference type="InterPro" id="IPR046848">
    <property type="entry name" value="E_motif"/>
</dbReference>
<comment type="caution">
    <text evidence="9">The sequence shown here is derived from an EMBL/GenBank/DDBJ whole genome shotgun (WGS) entry which is preliminary data.</text>
</comment>
<evidence type="ECO:0000313" key="10">
    <source>
        <dbReference type="Proteomes" id="UP001151287"/>
    </source>
</evidence>
<dbReference type="PANTHER" id="PTHR47926">
    <property type="entry name" value="PENTATRICOPEPTIDE REPEAT-CONTAINING PROTEIN"/>
    <property type="match status" value="1"/>
</dbReference>
<dbReference type="GO" id="GO:0003723">
    <property type="term" value="F:RNA binding"/>
    <property type="evidence" value="ECO:0007669"/>
    <property type="project" value="InterPro"/>
</dbReference>
<dbReference type="InterPro" id="IPR011990">
    <property type="entry name" value="TPR-like_helical_dom_sf"/>
</dbReference>
<dbReference type="FunFam" id="1.25.40.10:FF:000776">
    <property type="entry name" value="Pentatricopeptide repeat-containing protein At3g13880"/>
    <property type="match status" value="1"/>
</dbReference>
<feature type="repeat" description="PPR" evidence="6">
    <location>
        <begin position="421"/>
        <end position="455"/>
    </location>
</feature>
<accession>A0A9Q0HLK5</accession>
<proteinExistence type="predicted"/>
<gene>
    <name evidence="9" type="ORF">LUZ63_014095</name>
</gene>
<evidence type="ECO:0000256" key="2">
    <source>
        <dbReference type="ARBA" id="ARBA00022528"/>
    </source>
</evidence>
<feature type="repeat" description="PPR" evidence="6">
    <location>
        <begin position="254"/>
        <end position="288"/>
    </location>
</feature>
<dbReference type="InterPro" id="IPR046960">
    <property type="entry name" value="PPR_At4g14850-like_plant"/>
</dbReference>
<feature type="repeat" description="PPR" evidence="6">
    <location>
        <begin position="351"/>
        <end position="385"/>
    </location>
</feature>
<dbReference type="GO" id="GO:0008270">
    <property type="term" value="F:zinc ion binding"/>
    <property type="evidence" value="ECO:0007669"/>
    <property type="project" value="InterPro"/>
</dbReference>